<dbReference type="OrthoDB" id="161814at2759"/>
<accession>A0A0D8X905</accession>
<organism evidence="1 2">
    <name type="scientific">Dictyocaulus viviparus</name>
    <name type="common">Bovine lungworm</name>
    <dbReference type="NCBI Taxonomy" id="29172"/>
    <lineage>
        <taxon>Eukaryota</taxon>
        <taxon>Metazoa</taxon>
        <taxon>Ecdysozoa</taxon>
        <taxon>Nematoda</taxon>
        <taxon>Chromadorea</taxon>
        <taxon>Rhabditida</taxon>
        <taxon>Rhabditina</taxon>
        <taxon>Rhabditomorpha</taxon>
        <taxon>Strongyloidea</taxon>
        <taxon>Metastrongylidae</taxon>
        <taxon>Dictyocaulus</taxon>
    </lineage>
</organism>
<reference evidence="1 2" key="1">
    <citation type="submission" date="2013-11" db="EMBL/GenBank/DDBJ databases">
        <title>Draft genome of the bovine lungworm Dictyocaulus viviparus.</title>
        <authorList>
            <person name="Mitreva M."/>
        </authorList>
    </citation>
    <scope>NUCLEOTIDE SEQUENCE [LARGE SCALE GENOMIC DNA]</scope>
    <source>
        <strain evidence="1 2">HannoverDv2000</strain>
    </source>
</reference>
<evidence type="ECO:0000313" key="2">
    <source>
        <dbReference type="Proteomes" id="UP000053766"/>
    </source>
</evidence>
<gene>
    <name evidence="1" type="ORF">DICVIV_12964</name>
</gene>
<dbReference type="AlphaFoldDB" id="A0A0D8X905"/>
<protein>
    <submittedName>
        <fullName evidence="1">Uncharacterized protein</fullName>
    </submittedName>
</protein>
<keyword evidence="2" id="KW-1185">Reference proteome</keyword>
<dbReference type="Proteomes" id="UP000053766">
    <property type="component" value="Unassembled WGS sequence"/>
</dbReference>
<evidence type="ECO:0000313" key="1">
    <source>
        <dbReference type="EMBL" id="KJH41070.1"/>
    </source>
</evidence>
<reference evidence="2" key="2">
    <citation type="journal article" date="2016" name="Sci. Rep.">
        <title>Dictyocaulus viviparus genome, variome and transcriptome elucidate lungworm biology and support future intervention.</title>
        <authorList>
            <person name="McNulty S.N."/>
            <person name="Strube C."/>
            <person name="Rosa B.A."/>
            <person name="Martin J.C."/>
            <person name="Tyagi R."/>
            <person name="Choi Y.J."/>
            <person name="Wang Q."/>
            <person name="Hallsworth Pepin K."/>
            <person name="Zhang X."/>
            <person name="Ozersky P."/>
            <person name="Wilson R.K."/>
            <person name="Sternberg P.W."/>
            <person name="Gasser R.B."/>
            <person name="Mitreva M."/>
        </authorList>
    </citation>
    <scope>NUCLEOTIDE SEQUENCE [LARGE SCALE GENOMIC DNA]</scope>
    <source>
        <strain evidence="2">HannoverDv2000</strain>
    </source>
</reference>
<name>A0A0D8X905_DICVI</name>
<proteinExistence type="predicted"/>
<sequence>MTSVQLPIIEVIVVRISRTYSVRSCGVIDRHVCVRHVSLLFFKPSSFGMEYYVKYWREGHSIICTRMLIDDKLTKAINNSQNWIEDEEQSLYADQSAKFVTHSSVSKGLIKLIYNANIDEILLTSESIAETKIVMGVQEELSSLTQTTIHHMKMKPMWMWFHTTIDDIVLFESWTKSYMSTNDAVKRPRLAGSPYEQSNTIFVNQNK</sequence>
<dbReference type="EMBL" id="KN716913">
    <property type="protein sequence ID" value="KJH41070.1"/>
    <property type="molecule type" value="Genomic_DNA"/>
</dbReference>